<evidence type="ECO:0000313" key="2">
    <source>
        <dbReference type="Proteomes" id="UP001157502"/>
    </source>
</evidence>
<keyword evidence="2" id="KW-1185">Reference proteome</keyword>
<dbReference type="EMBL" id="CM055757">
    <property type="protein sequence ID" value="KAJ7989161.1"/>
    <property type="molecule type" value="Genomic_DNA"/>
</dbReference>
<accession>A0ACC2FCT7</accession>
<gene>
    <name evidence="1" type="ORF">DPEC_G00316640</name>
</gene>
<reference evidence="1" key="1">
    <citation type="submission" date="2021-05" db="EMBL/GenBank/DDBJ databases">
        <authorList>
            <person name="Pan Q."/>
            <person name="Jouanno E."/>
            <person name="Zahm M."/>
            <person name="Klopp C."/>
            <person name="Cabau C."/>
            <person name="Louis A."/>
            <person name="Berthelot C."/>
            <person name="Parey E."/>
            <person name="Roest Crollius H."/>
            <person name="Montfort J."/>
            <person name="Robinson-Rechavi M."/>
            <person name="Bouchez O."/>
            <person name="Lampietro C."/>
            <person name="Lopez Roques C."/>
            <person name="Donnadieu C."/>
            <person name="Postlethwait J."/>
            <person name="Bobe J."/>
            <person name="Dillon D."/>
            <person name="Chandos A."/>
            <person name="von Hippel F."/>
            <person name="Guiguen Y."/>
        </authorList>
    </citation>
    <scope>NUCLEOTIDE SEQUENCE</scope>
    <source>
        <strain evidence="1">YG-Jan2019</strain>
    </source>
</reference>
<proteinExistence type="predicted"/>
<dbReference type="Proteomes" id="UP001157502">
    <property type="component" value="Chromosome 30"/>
</dbReference>
<comment type="caution">
    <text evidence="1">The sequence shown here is derived from an EMBL/GenBank/DDBJ whole genome shotgun (WGS) entry which is preliminary data.</text>
</comment>
<protein>
    <submittedName>
        <fullName evidence="1">Uncharacterized protein</fullName>
    </submittedName>
</protein>
<name>A0ACC2FCT7_DALPE</name>
<evidence type="ECO:0000313" key="1">
    <source>
        <dbReference type="EMBL" id="KAJ7989161.1"/>
    </source>
</evidence>
<sequence length="162" mass="18055">MNQRVLTVFGRDVTVCPERLWVPRRRTTPGQTLARFLVTQALTAVPTPPLARLSRRVKSELEITPHQRRDILEHIYADVGLWCSFLDKQSGVAAGRKLGRRAFGQGGGRDTQRASLGQDAALGESHAIWRLWLADRGQEAQLVGRDEVRRHPGKCGPECGNP</sequence>
<organism evidence="1 2">
    <name type="scientific">Dallia pectoralis</name>
    <name type="common">Alaska blackfish</name>
    <dbReference type="NCBI Taxonomy" id="75939"/>
    <lineage>
        <taxon>Eukaryota</taxon>
        <taxon>Metazoa</taxon>
        <taxon>Chordata</taxon>
        <taxon>Craniata</taxon>
        <taxon>Vertebrata</taxon>
        <taxon>Euteleostomi</taxon>
        <taxon>Actinopterygii</taxon>
        <taxon>Neopterygii</taxon>
        <taxon>Teleostei</taxon>
        <taxon>Protacanthopterygii</taxon>
        <taxon>Esociformes</taxon>
        <taxon>Umbridae</taxon>
        <taxon>Dallia</taxon>
    </lineage>
</organism>